<dbReference type="OrthoDB" id="215725at2"/>
<dbReference type="AlphaFoldDB" id="A0A5B9P7N0"/>
<reference evidence="2 3" key="1">
    <citation type="submission" date="2019-08" db="EMBL/GenBank/DDBJ databases">
        <title>Deep-cultivation of Planctomycetes and their phenomic and genomic characterization uncovers novel biology.</title>
        <authorList>
            <person name="Wiegand S."/>
            <person name="Jogler M."/>
            <person name="Boedeker C."/>
            <person name="Pinto D."/>
            <person name="Vollmers J."/>
            <person name="Rivas-Marin E."/>
            <person name="Kohn T."/>
            <person name="Peeters S.H."/>
            <person name="Heuer A."/>
            <person name="Rast P."/>
            <person name="Oberbeckmann S."/>
            <person name="Bunk B."/>
            <person name="Jeske O."/>
            <person name="Meyerdierks A."/>
            <person name="Storesund J.E."/>
            <person name="Kallscheuer N."/>
            <person name="Luecker S."/>
            <person name="Lage O.M."/>
            <person name="Pohl T."/>
            <person name="Merkel B.J."/>
            <person name="Hornburger P."/>
            <person name="Mueller R.-W."/>
            <person name="Bruemmer F."/>
            <person name="Labrenz M."/>
            <person name="Spormann A.M."/>
            <person name="Op den Camp H."/>
            <person name="Overmann J."/>
            <person name="Amann R."/>
            <person name="Jetten M.S.M."/>
            <person name="Mascher T."/>
            <person name="Medema M.H."/>
            <person name="Devos D.P."/>
            <person name="Kaster A.-K."/>
            <person name="Ovreas L."/>
            <person name="Rohde M."/>
            <person name="Galperin M.Y."/>
            <person name="Jogler C."/>
        </authorList>
    </citation>
    <scope>NUCLEOTIDE SEQUENCE [LARGE SCALE GENOMIC DNA]</scope>
    <source>
        <strain evidence="2 3">FC18</strain>
    </source>
</reference>
<name>A0A5B9P7N0_9BACT</name>
<evidence type="ECO:0000313" key="2">
    <source>
        <dbReference type="EMBL" id="QEG22344.1"/>
    </source>
</evidence>
<gene>
    <name evidence="2" type="ORF">MFFC18_22240</name>
</gene>
<feature type="region of interest" description="Disordered" evidence="1">
    <location>
        <begin position="104"/>
        <end position="124"/>
    </location>
</feature>
<dbReference type="STRING" id="980251.GCA_001642875_00083"/>
<dbReference type="Gene3D" id="2.60.40.10">
    <property type="entry name" value="Immunoglobulins"/>
    <property type="match status" value="1"/>
</dbReference>
<keyword evidence="3" id="KW-1185">Reference proteome</keyword>
<dbReference type="RefSeq" id="WP_075081550.1">
    <property type="nucleotide sequence ID" value="NZ_CP042912.1"/>
</dbReference>
<evidence type="ECO:0000313" key="3">
    <source>
        <dbReference type="Proteomes" id="UP000322214"/>
    </source>
</evidence>
<dbReference type="KEGG" id="mff:MFFC18_22240"/>
<sequence>MKFSNRPIAMGICLIAITMVSGCIGSNEANYSQLGLIKVTGNIKLDGEPLPDTVVFFEQTDGTMSYATTDANGDYRMKFNSEVDGVLPGEVVVKISTLASTGELKTDEGDAEVDPDLPKPKEKKELVPVEYHKESKLNLTIPTGNNVFNFDLNSDGSTTGPI</sequence>
<dbReference type="InterPro" id="IPR008969">
    <property type="entry name" value="CarboxyPept-like_regulatory"/>
</dbReference>
<evidence type="ECO:0008006" key="4">
    <source>
        <dbReference type="Google" id="ProtNLM"/>
    </source>
</evidence>
<dbReference type="SUPFAM" id="SSF49464">
    <property type="entry name" value="Carboxypeptidase regulatory domain-like"/>
    <property type="match status" value="1"/>
</dbReference>
<evidence type="ECO:0000256" key="1">
    <source>
        <dbReference type="SAM" id="MobiDB-lite"/>
    </source>
</evidence>
<accession>A0A5B9P7N0</accession>
<dbReference type="Proteomes" id="UP000322214">
    <property type="component" value="Chromosome"/>
</dbReference>
<dbReference type="InterPro" id="IPR013783">
    <property type="entry name" value="Ig-like_fold"/>
</dbReference>
<dbReference type="PROSITE" id="PS51257">
    <property type="entry name" value="PROKAR_LIPOPROTEIN"/>
    <property type="match status" value="1"/>
</dbReference>
<protein>
    <recommendedName>
        <fullName evidence="4">Carboxypeptidase regulatory-like domain-containing protein</fullName>
    </recommendedName>
</protein>
<proteinExistence type="predicted"/>
<dbReference type="EMBL" id="CP042912">
    <property type="protein sequence ID" value="QEG22344.1"/>
    <property type="molecule type" value="Genomic_DNA"/>
</dbReference>
<organism evidence="2 3">
    <name type="scientific">Mariniblastus fucicola</name>
    <dbReference type="NCBI Taxonomy" id="980251"/>
    <lineage>
        <taxon>Bacteria</taxon>
        <taxon>Pseudomonadati</taxon>
        <taxon>Planctomycetota</taxon>
        <taxon>Planctomycetia</taxon>
        <taxon>Pirellulales</taxon>
        <taxon>Pirellulaceae</taxon>
        <taxon>Mariniblastus</taxon>
    </lineage>
</organism>